<feature type="chain" id="PRO_5019802106" evidence="3">
    <location>
        <begin position="18"/>
        <end position="221"/>
    </location>
</feature>
<reference evidence="4 5" key="1">
    <citation type="submission" date="2017-03" db="EMBL/GenBank/DDBJ databases">
        <title>Genome of the blue death feigning beetle - Asbolus verrucosus.</title>
        <authorList>
            <person name="Rider S.D."/>
        </authorList>
    </citation>
    <scope>NUCLEOTIDE SEQUENCE [LARGE SCALE GENOMIC DNA]</scope>
    <source>
        <strain evidence="4">Butters</strain>
        <tissue evidence="4">Head and leg muscle</tissue>
    </source>
</reference>
<dbReference type="AlphaFoldDB" id="A0A482W0U0"/>
<evidence type="ECO:0000256" key="1">
    <source>
        <dbReference type="SAM" id="MobiDB-lite"/>
    </source>
</evidence>
<feature type="compositionally biased region" description="Basic residues" evidence="1">
    <location>
        <begin position="150"/>
        <end position="162"/>
    </location>
</feature>
<comment type="caution">
    <text evidence="4">The sequence shown here is derived from an EMBL/GenBank/DDBJ whole genome shotgun (WGS) entry which is preliminary data.</text>
</comment>
<proteinExistence type="predicted"/>
<name>A0A482W0U0_ASBVE</name>
<feature type="region of interest" description="Disordered" evidence="1">
    <location>
        <begin position="54"/>
        <end position="91"/>
    </location>
</feature>
<sequence length="221" mass="25443">MFVTVVFVFIFLKPSILQDISPLVDVKTLSELPLEKLLQVKNTFKEPELVKIEKKADSPSSPEALALQAKRKPNDRGGYHNYHSYEEEHSKKSGKKSVQSIFQISVTALAFLAFGGYLLCLLVQAIKGKNYMVMMETTTMAPMAAYIRPRPVRRRPTRRPLKQQRPPRQPYNTRPARPKREIWPEADPESMYYALVHLSEAYASYNTIDYSKFNYTSSSYN</sequence>
<gene>
    <name evidence="4" type="ORF">BDFB_008945</name>
</gene>
<accession>A0A482W0U0</accession>
<feature type="transmembrane region" description="Helical" evidence="2">
    <location>
        <begin position="101"/>
        <end position="126"/>
    </location>
</feature>
<keyword evidence="2" id="KW-1133">Transmembrane helix</keyword>
<evidence type="ECO:0000313" key="4">
    <source>
        <dbReference type="EMBL" id="RZC38636.1"/>
    </source>
</evidence>
<dbReference type="Proteomes" id="UP000292052">
    <property type="component" value="Unassembled WGS sequence"/>
</dbReference>
<keyword evidence="3" id="KW-0732">Signal</keyword>
<evidence type="ECO:0000256" key="3">
    <source>
        <dbReference type="SAM" id="SignalP"/>
    </source>
</evidence>
<keyword evidence="2" id="KW-0812">Transmembrane</keyword>
<dbReference type="EMBL" id="QDEB01041461">
    <property type="protein sequence ID" value="RZC38636.1"/>
    <property type="molecule type" value="Genomic_DNA"/>
</dbReference>
<evidence type="ECO:0000313" key="5">
    <source>
        <dbReference type="Proteomes" id="UP000292052"/>
    </source>
</evidence>
<protein>
    <submittedName>
        <fullName evidence="4">Uncharacterized protein</fullName>
    </submittedName>
</protein>
<keyword evidence="2" id="KW-0472">Membrane</keyword>
<feature type="signal peptide" evidence="3">
    <location>
        <begin position="1"/>
        <end position="17"/>
    </location>
</feature>
<evidence type="ECO:0000256" key="2">
    <source>
        <dbReference type="SAM" id="Phobius"/>
    </source>
</evidence>
<dbReference type="OrthoDB" id="7676846at2759"/>
<feature type="region of interest" description="Disordered" evidence="1">
    <location>
        <begin position="148"/>
        <end position="180"/>
    </location>
</feature>
<organism evidence="4 5">
    <name type="scientific">Asbolus verrucosus</name>
    <name type="common">Desert ironclad beetle</name>
    <dbReference type="NCBI Taxonomy" id="1661398"/>
    <lineage>
        <taxon>Eukaryota</taxon>
        <taxon>Metazoa</taxon>
        <taxon>Ecdysozoa</taxon>
        <taxon>Arthropoda</taxon>
        <taxon>Hexapoda</taxon>
        <taxon>Insecta</taxon>
        <taxon>Pterygota</taxon>
        <taxon>Neoptera</taxon>
        <taxon>Endopterygota</taxon>
        <taxon>Coleoptera</taxon>
        <taxon>Polyphaga</taxon>
        <taxon>Cucujiformia</taxon>
        <taxon>Tenebrionidae</taxon>
        <taxon>Pimeliinae</taxon>
        <taxon>Asbolus</taxon>
    </lineage>
</organism>
<keyword evidence="5" id="KW-1185">Reference proteome</keyword>
<feature type="compositionally biased region" description="Basic and acidic residues" evidence="1">
    <location>
        <begin position="72"/>
        <end position="91"/>
    </location>
</feature>